<dbReference type="AlphaFoldDB" id="A0A3B0UDN7"/>
<reference evidence="1" key="1">
    <citation type="submission" date="2018-06" db="EMBL/GenBank/DDBJ databases">
        <authorList>
            <person name="Zhirakovskaya E."/>
        </authorList>
    </citation>
    <scope>NUCLEOTIDE SEQUENCE</scope>
</reference>
<organism evidence="1">
    <name type="scientific">hydrothermal vent metagenome</name>
    <dbReference type="NCBI Taxonomy" id="652676"/>
    <lineage>
        <taxon>unclassified sequences</taxon>
        <taxon>metagenomes</taxon>
        <taxon>ecological metagenomes</taxon>
    </lineage>
</organism>
<evidence type="ECO:0000313" key="1">
    <source>
        <dbReference type="EMBL" id="VAW29121.1"/>
    </source>
</evidence>
<evidence type="ECO:0008006" key="2">
    <source>
        <dbReference type="Google" id="ProtNLM"/>
    </source>
</evidence>
<protein>
    <recommendedName>
        <fullName evidence="2">DUF3347 domain-containing protein</fullName>
    </recommendedName>
</protein>
<accession>A0A3B0UDN7</accession>
<gene>
    <name evidence="1" type="ORF">MNBD_BACTEROID06-1822</name>
</gene>
<sequence length="167" mass="18930">MIKSILFLFLVFLLACGGTPSEKKEEVQEFELAEGQDSILTPYFEIVDALQNDDFEKARTLGQLLATAAPDTGVKLALTRMGTLMSQSSSMYDQRAILEQMGMVITLYIEQEIMNDYPIYKFKCKNEFDDKEVVWYGLSKSTTNPFIGKNSDECIELEAIIEPVKKQ</sequence>
<dbReference type="PROSITE" id="PS51257">
    <property type="entry name" value="PROKAR_LIPOPROTEIN"/>
    <property type="match status" value="1"/>
</dbReference>
<proteinExistence type="predicted"/>
<dbReference type="EMBL" id="UOES01000520">
    <property type="protein sequence ID" value="VAW29121.1"/>
    <property type="molecule type" value="Genomic_DNA"/>
</dbReference>
<name>A0A3B0UDN7_9ZZZZ</name>